<protein>
    <recommendedName>
        <fullName evidence="2">C3H1-type domain-containing protein</fullName>
    </recommendedName>
</protein>
<dbReference type="PROSITE" id="PS50103">
    <property type="entry name" value="ZF_C3H1"/>
    <property type="match status" value="1"/>
</dbReference>
<gene>
    <name evidence="3" type="ORF">CCMP2556_LOCUS1085</name>
</gene>
<evidence type="ECO:0000256" key="1">
    <source>
        <dbReference type="PROSITE-ProRule" id="PRU00723"/>
    </source>
</evidence>
<keyword evidence="1" id="KW-0863">Zinc-finger</keyword>
<organism evidence="3 4">
    <name type="scientific">Durusdinium trenchii</name>
    <dbReference type="NCBI Taxonomy" id="1381693"/>
    <lineage>
        <taxon>Eukaryota</taxon>
        <taxon>Sar</taxon>
        <taxon>Alveolata</taxon>
        <taxon>Dinophyceae</taxon>
        <taxon>Suessiales</taxon>
        <taxon>Symbiodiniaceae</taxon>
        <taxon>Durusdinium</taxon>
    </lineage>
</organism>
<evidence type="ECO:0000313" key="4">
    <source>
        <dbReference type="Proteomes" id="UP001642484"/>
    </source>
</evidence>
<sequence>MSESGGLNPERILRLASMVLMVMTLRERSANVGDQNQAALAFPEPGSSEGSYGHPNLCSRPCVLFLRGTCEEGAGCGFCHSAHLQKPASFDKTQRKIVKSWSAVKLLEAILPHLRAKVKAIHHPGAGVLLELLQRELALRGPTNHSTGTAGVPSQIHRVLARMSVVALVGILASKLKGPVAVLLKEALIDLRKQVADP</sequence>
<comment type="caution">
    <text evidence="3">The sequence shown here is derived from an EMBL/GenBank/DDBJ whole genome shotgun (WGS) entry which is preliminary data.</text>
</comment>
<accession>A0ABP0HCP0</accession>
<name>A0ABP0HCP0_9DINO</name>
<dbReference type="InterPro" id="IPR000571">
    <property type="entry name" value="Znf_CCCH"/>
</dbReference>
<keyword evidence="1" id="KW-0862">Zinc</keyword>
<evidence type="ECO:0000259" key="2">
    <source>
        <dbReference type="PROSITE" id="PS50103"/>
    </source>
</evidence>
<feature type="zinc finger region" description="C3H1-type" evidence="1">
    <location>
        <begin position="56"/>
        <end position="83"/>
    </location>
</feature>
<proteinExistence type="predicted"/>
<keyword evidence="1" id="KW-0479">Metal-binding</keyword>
<evidence type="ECO:0000313" key="3">
    <source>
        <dbReference type="EMBL" id="CAK8987985.1"/>
    </source>
</evidence>
<dbReference type="Proteomes" id="UP001642484">
    <property type="component" value="Unassembled WGS sequence"/>
</dbReference>
<feature type="domain" description="C3H1-type" evidence="2">
    <location>
        <begin position="56"/>
        <end position="83"/>
    </location>
</feature>
<keyword evidence="4" id="KW-1185">Reference proteome</keyword>
<reference evidence="3 4" key="1">
    <citation type="submission" date="2024-02" db="EMBL/GenBank/DDBJ databases">
        <authorList>
            <person name="Chen Y."/>
            <person name="Shah S."/>
            <person name="Dougan E. K."/>
            <person name="Thang M."/>
            <person name="Chan C."/>
        </authorList>
    </citation>
    <scope>NUCLEOTIDE SEQUENCE [LARGE SCALE GENOMIC DNA]</scope>
</reference>
<dbReference type="EMBL" id="CAXAMN010000337">
    <property type="protein sequence ID" value="CAK8987985.1"/>
    <property type="molecule type" value="Genomic_DNA"/>
</dbReference>